<dbReference type="AlphaFoldDB" id="F3PTT6"/>
<organism evidence="1 2">
    <name type="scientific">Bacteroides fluxus YIT 12057</name>
    <dbReference type="NCBI Taxonomy" id="763034"/>
    <lineage>
        <taxon>Bacteria</taxon>
        <taxon>Pseudomonadati</taxon>
        <taxon>Bacteroidota</taxon>
        <taxon>Bacteroidia</taxon>
        <taxon>Bacteroidales</taxon>
        <taxon>Bacteroidaceae</taxon>
        <taxon>Bacteroides</taxon>
    </lineage>
</organism>
<evidence type="ECO:0000313" key="2">
    <source>
        <dbReference type="Proteomes" id="UP000003416"/>
    </source>
</evidence>
<reference evidence="1 2" key="1">
    <citation type="submission" date="2011-02" db="EMBL/GenBank/DDBJ databases">
        <authorList>
            <person name="Weinstock G."/>
            <person name="Sodergren E."/>
            <person name="Clifton S."/>
            <person name="Fulton L."/>
            <person name="Fulton B."/>
            <person name="Courtney L."/>
            <person name="Fronick C."/>
            <person name="Harrison M."/>
            <person name="Strong C."/>
            <person name="Farmer C."/>
            <person name="Delahaunty K."/>
            <person name="Markovic C."/>
            <person name="Hall O."/>
            <person name="Minx P."/>
            <person name="Tomlinson C."/>
            <person name="Mitreva M."/>
            <person name="Hou S."/>
            <person name="Chen J."/>
            <person name="Wollam A."/>
            <person name="Pepin K.H."/>
            <person name="Johnson M."/>
            <person name="Bhonagiri V."/>
            <person name="Zhang X."/>
            <person name="Suruliraj S."/>
            <person name="Warren W."/>
            <person name="Chinwalla A."/>
            <person name="Mardis E.R."/>
            <person name="Wilson R.K."/>
        </authorList>
    </citation>
    <scope>NUCLEOTIDE SEQUENCE [LARGE SCALE GENOMIC DNA]</scope>
    <source>
        <strain evidence="1 2">YIT 12057</strain>
    </source>
</reference>
<name>F3PTT6_9BACE</name>
<proteinExistence type="predicted"/>
<dbReference type="Proteomes" id="UP000003416">
    <property type="component" value="Unassembled WGS sequence"/>
</dbReference>
<sequence length="51" mass="5568">MFIPSACLKSSVRGALHAEGRLGSYPPGKLKQAPQDNFFCCISAVWLSKKK</sequence>
<dbReference type="EMBL" id="AFBN01000039">
    <property type="protein sequence ID" value="EGF56536.1"/>
    <property type="molecule type" value="Genomic_DNA"/>
</dbReference>
<keyword evidence="2" id="KW-1185">Reference proteome</keyword>
<dbReference type="STRING" id="763034.HMPREF9446_02142"/>
<gene>
    <name evidence="1" type="ORF">HMPREF9446_02142</name>
</gene>
<accession>F3PTT6</accession>
<dbReference type="HOGENOM" id="CLU_3095499_0_0_10"/>
<comment type="caution">
    <text evidence="1">The sequence shown here is derived from an EMBL/GenBank/DDBJ whole genome shotgun (WGS) entry which is preliminary data.</text>
</comment>
<protein>
    <submittedName>
        <fullName evidence="1">Uncharacterized protein</fullName>
    </submittedName>
</protein>
<evidence type="ECO:0000313" key="1">
    <source>
        <dbReference type="EMBL" id="EGF56536.1"/>
    </source>
</evidence>